<reference evidence="16" key="4">
    <citation type="submission" date="2020-01" db="EMBL/GenBank/DDBJ databases">
        <authorList>
            <consortium name="NCBI Pathogen Detection Project"/>
        </authorList>
    </citation>
    <scope>NUCLEOTIDE SEQUENCE</scope>
    <source>
        <strain evidence="16">CFIAFB20160079</strain>
        <strain evidence="15">Sam_F526FDD3-C0F7-43DB-B204-E231FEF9C926</strain>
    </source>
</reference>
<dbReference type="Proteomes" id="UP000406081">
    <property type="component" value="Unassembled WGS sequence"/>
</dbReference>
<evidence type="ECO:0008006" key="35">
    <source>
        <dbReference type="Google" id="ProtNLM"/>
    </source>
</evidence>
<dbReference type="Proteomes" id="UP000371553">
    <property type="component" value="Unassembled WGS sequence"/>
</dbReference>
<dbReference type="Proteomes" id="UP000548826">
    <property type="component" value="Unassembled WGS sequence"/>
</dbReference>
<evidence type="ECO:0000313" key="15">
    <source>
        <dbReference type="EMBL" id="HAA8490325.1"/>
    </source>
</evidence>
<dbReference type="Proteomes" id="UP000335978">
    <property type="component" value="Unassembled WGS sequence"/>
</dbReference>
<evidence type="ECO:0000313" key="10">
    <source>
        <dbReference type="EMBL" id="EAH3127937.1"/>
    </source>
</evidence>
<evidence type="ECO:0000313" key="16">
    <source>
        <dbReference type="EMBL" id="HAB7363105.1"/>
    </source>
</evidence>
<dbReference type="EMBL" id="AAARIE010000006">
    <property type="protein sequence ID" value="EAE2659914.1"/>
    <property type="molecule type" value="Genomic_DNA"/>
</dbReference>
<dbReference type="EMBL" id="AAMGHX010000001">
    <property type="protein sequence ID" value="EDH0840258.1"/>
    <property type="molecule type" value="Genomic_DNA"/>
</dbReference>
<dbReference type="Proteomes" id="UP000840567">
    <property type="component" value="Unassembled WGS sequence"/>
</dbReference>
<dbReference type="Proteomes" id="UP000383365">
    <property type="component" value="Unassembled WGS sequence"/>
</dbReference>
<dbReference type="EMBL" id="AANOZB010000003">
    <property type="protein sequence ID" value="EDP8409817.1"/>
    <property type="molecule type" value="Genomic_DNA"/>
</dbReference>
<dbReference type="Proteomes" id="UP000529135">
    <property type="component" value="Unassembled WGS sequence"/>
</dbReference>
<evidence type="ECO:0000313" key="20">
    <source>
        <dbReference type="Proteomes" id="UP000355989"/>
    </source>
</evidence>
<dbReference type="EMBL" id="AAAIJX010000003">
    <property type="protein sequence ID" value="EAC4482585.1"/>
    <property type="molecule type" value="Genomic_DNA"/>
</dbReference>
<dbReference type="EMBL" id="AABAIH010000001">
    <property type="protein sequence ID" value="EAG0993437.1"/>
    <property type="molecule type" value="Genomic_DNA"/>
</dbReference>
<evidence type="ECO:0000313" key="5">
    <source>
        <dbReference type="EMBL" id="EAG0993437.1"/>
    </source>
</evidence>
<protein>
    <recommendedName>
        <fullName evidence="35">SMI1/KNR4 family protein</fullName>
    </recommendedName>
</protein>
<evidence type="ECO:0000313" key="11">
    <source>
        <dbReference type="EMBL" id="ECL0130758.1"/>
    </source>
</evidence>
<dbReference type="EMBL" id="AAJEKY010000003">
    <property type="protein sequence ID" value="ECL0130758.1"/>
    <property type="molecule type" value="Genomic_DNA"/>
</dbReference>
<dbReference type="Proteomes" id="UP000525068">
    <property type="component" value="Unassembled WGS sequence"/>
</dbReference>
<evidence type="ECO:0000313" key="21">
    <source>
        <dbReference type="Proteomes" id="UP000371553"/>
    </source>
</evidence>
<sequence length="53" mass="5821">MMSVGGCYEYYAIALNDENVVHGSEPEFEESLVVADSFADFLLKIVTGEMVIS</sequence>
<organism evidence="4 22">
    <name type="scientific">Listeria monocytogenes</name>
    <dbReference type="NCBI Taxonomy" id="1639"/>
    <lineage>
        <taxon>Bacteria</taxon>
        <taxon>Bacillati</taxon>
        <taxon>Bacillota</taxon>
        <taxon>Bacilli</taxon>
        <taxon>Bacillales</taxon>
        <taxon>Listeriaceae</taxon>
        <taxon>Listeria</taxon>
    </lineage>
</organism>
<reference evidence="17 18" key="2">
    <citation type="submission" date="2018-07" db="EMBL/GenBank/DDBJ databases">
        <authorList>
            <consortium name="GenomeTrakr: Next Generation Sequencing Network for Food Pathogen Tracability"/>
        </authorList>
    </citation>
    <scope>NUCLEOTIDE SEQUENCE [LARGE SCALE GENOMIC DNA]</scope>
    <source>
        <strain evidence="5 23">ARS-CC9329</strain>
        <strain evidence="12 19">CFSAN085184</strain>
        <strain evidence="17 18">FDA00013213</strain>
        <strain evidence="3 20">FLAG-78586</strain>
        <strain evidence="2 21">NYAG13B12507-5</strain>
    </source>
</reference>
<evidence type="ECO:0000313" key="12">
    <source>
        <dbReference type="EMBL" id="EDH0840258.1"/>
    </source>
</evidence>
<reference evidence="22 24" key="3">
    <citation type="submission" date="2019-03" db="EMBL/GenBank/DDBJ databases">
        <authorList>
            <person name="Ashton P.M."/>
            <person name="Dallman T."/>
            <person name="Nair S."/>
            <person name="De Pinna E."/>
            <person name="Peters T."/>
            <person name="Grant K."/>
        </authorList>
    </citation>
    <scope>NUCLEOTIDE SEQUENCE [LARGE SCALE GENOMIC DNA]</scope>
    <source>
        <strain evidence="8 32">406731</strain>
        <strain evidence="6 31">429821</strain>
        <strain evidence="9 29">562417</strain>
        <strain evidence="10 30">562428</strain>
        <strain evidence="7 28">563356</strain>
        <strain evidence="1 24">688377</strain>
        <strain evidence="11 27">760311</strain>
        <strain evidence="13 25">833351</strain>
        <strain evidence="14 26">883775</strain>
        <strain evidence="4">RL15000161</strain>
    </source>
</reference>
<evidence type="ECO:0000313" key="32">
    <source>
        <dbReference type="Proteomes" id="UP000566597"/>
    </source>
</evidence>
<evidence type="ECO:0000313" key="24">
    <source>
        <dbReference type="Proteomes" id="UP000413786"/>
    </source>
</evidence>
<evidence type="ECO:0000313" key="4">
    <source>
        <dbReference type="EMBL" id="EAE2659914.1"/>
    </source>
</evidence>
<evidence type="ECO:0000313" key="14">
    <source>
        <dbReference type="EMBL" id="EDP8409817.1"/>
    </source>
</evidence>
<accession>A0A418S1T4</accession>
<evidence type="ECO:0000313" key="25">
    <source>
        <dbReference type="Proteomes" id="UP000458487"/>
    </source>
</evidence>
<dbReference type="EMBL" id="AAAPCR010000006">
    <property type="protein sequence ID" value="EAD8146189.1"/>
    <property type="molecule type" value="Genomic_DNA"/>
</dbReference>
<name>A0A418S1T4_LISMN</name>
<evidence type="ECO:0000313" key="7">
    <source>
        <dbReference type="EMBL" id="EAH0217998.1"/>
    </source>
</evidence>
<dbReference type="Proteomes" id="UP000478945">
    <property type="component" value="Unassembled WGS sequence"/>
</dbReference>
<evidence type="ECO:0000313" key="6">
    <source>
        <dbReference type="EMBL" id="EAG9856788.1"/>
    </source>
</evidence>
<comment type="caution">
    <text evidence="4">The sequence shown here is derived from an EMBL/GenBank/DDBJ whole genome shotgun (WGS) entry which is preliminary data.</text>
</comment>
<evidence type="ECO:0000313" key="1">
    <source>
        <dbReference type="EMBL" id="EAC4482585.1"/>
    </source>
</evidence>
<dbReference type="EMBL" id="DAAHUJ010000001">
    <property type="protein sequence ID" value="HAB7363105.1"/>
    <property type="molecule type" value="Genomic_DNA"/>
</dbReference>
<dbReference type="EMBL" id="DAAEQL010000004">
    <property type="protein sequence ID" value="HAA8490325.1"/>
    <property type="molecule type" value="Genomic_DNA"/>
</dbReference>
<evidence type="ECO:0000313" key="17">
    <source>
        <dbReference type="EMBL" id="MCO38860.1"/>
    </source>
</evidence>
<evidence type="ECO:0000313" key="27">
    <source>
        <dbReference type="Proteomes" id="UP000478945"/>
    </source>
</evidence>
<dbReference type="Proteomes" id="UP000355989">
    <property type="component" value="Unassembled WGS sequence"/>
</dbReference>
<dbReference type="EMBL" id="AANDQG010000005">
    <property type="protein sequence ID" value="EDN9630007.1"/>
    <property type="molecule type" value="Genomic_DNA"/>
</dbReference>
<dbReference type="Proteomes" id="UP000470497">
    <property type="component" value="Unassembled WGS sequence"/>
</dbReference>
<dbReference type="KEGG" id="lmoe:BN418_1090"/>
<dbReference type="EMBL" id="AABFMV010000003">
    <property type="protein sequence ID" value="EAH1614955.1"/>
    <property type="molecule type" value="Genomic_DNA"/>
</dbReference>
<evidence type="ECO:0000313" key="9">
    <source>
        <dbReference type="EMBL" id="EAH1614955.1"/>
    </source>
</evidence>
<evidence type="ECO:0000313" key="30">
    <source>
        <dbReference type="Proteomes" id="UP000529135"/>
    </source>
</evidence>
<dbReference type="Proteomes" id="UP000458487">
    <property type="component" value="Unassembled WGS sequence"/>
</dbReference>
<dbReference type="Proteomes" id="UP000566597">
    <property type="component" value="Unassembled WGS sequence"/>
</dbReference>
<dbReference type="EMBL" id="AABEVT010000001">
    <property type="protein sequence ID" value="EAH0251138.1"/>
    <property type="molecule type" value="Genomic_DNA"/>
</dbReference>
<evidence type="ECO:0000313" key="3">
    <source>
        <dbReference type="EMBL" id="EAE1095183.1"/>
    </source>
</evidence>
<dbReference type="Proteomes" id="UP000269407">
    <property type="component" value="Unassembled WGS sequence"/>
</dbReference>
<evidence type="ECO:0000313" key="8">
    <source>
        <dbReference type="EMBL" id="EAH0251138.1"/>
    </source>
</evidence>
<dbReference type="EMBL" id="RCRQ01000005">
    <property type="protein sequence ID" value="MCO38860.1"/>
    <property type="molecule type" value="Genomic_DNA"/>
</dbReference>
<dbReference type="Proteomes" id="UP000413786">
    <property type="component" value="Unassembled WGS sequence"/>
</dbReference>
<evidence type="ECO:0000313" key="22">
    <source>
        <dbReference type="Proteomes" id="UP000383365"/>
    </source>
</evidence>
<gene>
    <name evidence="5" type="ORF">A3R20_02280</name>
    <name evidence="3" type="ORF">APD94_04365</name>
    <name evidence="2" type="ORF">CD20_08905</name>
    <name evidence="9" type="ORF">D4271_06000</name>
    <name evidence="6" type="ORF">D4C60_07265</name>
    <name evidence="7" type="ORF">D4D89_06690</name>
    <name evidence="8" type="ORF">D4U23_01915</name>
    <name evidence="10" type="ORF">D5M70_11525</name>
    <name evidence="17" type="ORF">DOV25_10365</name>
    <name evidence="1" type="ORF">E0I39_06755</name>
    <name evidence="4" type="ORF">E1V33_07080</name>
    <name evidence="11" type="ORF">FJU19_06595</name>
    <name evidence="14" type="ORF">G3R95_001372</name>
    <name evidence="12" type="ORF">GCV64_04025</name>
    <name evidence="15" type="ORF">GHO09_07420</name>
    <name evidence="13" type="ORF">GI230_10405</name>
    <name evidence="16" type="ORF">GYO01_03200</name>
</gene>
<evidence type="ECO:0000313" key="33">
    <source>
        <dbReference type="Proteomes" id="UP000840567"/>
    </source>
</evidence>
<evidence type="ECO:0000313" key="31">
    <source>
        <dbReference type="Proteomes" id="UP000548826"/>
    </source>
</evidence>
<evidence type="ECO:0000313" key="2">
    <source>
        <dbReference type="EMBL" id="EAD8146189.1"/>
    </source>
</evidence>
<reference evidence="33 34" key="1">
    <citation type="journal article" date="2018" name="Genome Biol.">
        <title>SKESA: strategic k-mer extension for scrupulous assemblies.</title>
        <authorList>
            <person name="Souvorov A."/>
            <person name="Agarwala R."/>
            <person name="Lipman D.J."/>
        </authorList>
    </citation>
    <scope>NUCLEOTIDE SEQUENCE [LARGE SCALE GENOMIC DNA]</scope>
    <source>
        <strain evidence="16 34">CFIAFB20160079</strain>
        <strain evidence="15">Sam_F526FDD3-C0F7-43DB-B204-E231FEF9C926</strain>
    </source>
</reference>
<evidence type="ECO:0000313" key="18">
    <source>
        <dbReference type="Proteomes" id="UP000269407"/>
    </source>
</evidence>
<dbReference type="EMBL" id="AAAQOE010000001">
    <property type="protein sequence ID" value="EAE1095183.1"/>
    <property type="molecule type" value="Genomic_DNA"/>
</dbReference>
<dbReference type="EMBL" id="AABEQV010000003">
    <property type="protein sequence ID" value="EAG9856788.1"/>
    <property type="molecule type" value="Genomic_DNA"/>
</dbReference>
<dbReference type="EMBL" id="AABEVI010000003">
    <property type="protein sequence ID" value="EAH0217998.1"/>
    <property type="molecule type" value="Genomic_DNA"/>
</dbReference>
<evidence type="ECO:0000313" key="23">
    <source>
        <dbReference type="Proteomes" id="UP000406081"/>
    </source>
</evidence>
<evidence type="ECO:0000313" key="34">
    <source>
        <dbReference type="Proteomes" id="UP000845014"/>
    </source>
</evidence>
<dbReference type="AlphaFoldDB" id="A0A418S1T4"/>
<dbReference type="Proteomes" id="UP000517258">
    <property type="component" value="Unassembled WGS sequence"/>
</dbReference>
<evidence type="ECO:0000313" key="28">
    <source>
        <dbReference type="Proteomes" id="UP000517258"/>
    </source>
</evidence>
<proteinExistence type="predicted"/>
<evidence type="ECO:0000313" key="13">
    <source>
        <dbReference type="EMBL" id="EDN9630007.1"/>
    </source>
</evidence>
<dbReference type="EMBL" id="AABGFX010000009">
    <property type="protein sequence ID" value="EAH3127937.1"/>
    <property type="molecule type" value="Genomic_DNA"/>
</dbReference>
<evidence type="ECO:0000313" key="29">
    <source>
        <dbReference type="Proteomes" id="UP000525068"/>
    </source>
</evidence>
<evidence type="ECO:0000313" key="26">
    <source>
        <dbReference type="Proteomes" id="UP000470497"/>
    </source>
</evidence>
<dbReference type="Proteomes" id="UP000845014">
    <property type="component" value="Unassembled WGS sequence"/>
</dbReference>
<evidence type="ECO:0000313" key="19">
    <source>
        <dbReference type="Proteomes" id="UP000335978"/>
    </source>
</evidence>